<proteinExistence type="predicted"/>
<feature type="transmembrane region" description="Helical" evidence="2">
    <location>
        <begin position="37"/>
        <end position="58"/>
    </location>
</feature>
<organism evidence="3 4">
    <name type="scientific">Dickeya oryzae</name>
    <dbReference type="NCBI Taxonomy" id="1240404"/>
    <lineage>
        <taxon>Bacteria</taxon>
        <taxon>Pseudomonadati</taxon>
        <taxon>Pseudomonadota</taxon>
        <taxon>Gammaproteobacteria</taxon>
        <taxon>Enterobacterales</taxon>
        <taxon>Pectobacteriaceae</taxon>
        <taxon>Dickeya</taxon>
    </lineage>
</organism>
<comment type="caution">
    <text evidence="3">The sequence shown here is derived from an EMBL/GenBank/DDBJ whole genome shotgun (WGS) entry which is preliminary data.</text>
</comment>
<feature type="transmembrane region" description="Helical" evidence="2">
    <location>
        <begin position="70"/>
        <end position="91"/>
    </location>
</feature>
<dbReference type="EMBL" id="JAGJWX010000006">
    <property type="protein sequence ID" value="MBP2857840.1"/>
    <property type="molecule type" value="Genomic_DNA"/>
</dbReference>
<evidence type="ECO:0008006" key="5">
    <source>
        <dbReference type="Google" id="ProtNLM"/>
    </source>
</evidence>
<keyword evidence="4" id="KW-1185">Reference proteome</keyword>
<evidence type="ECO:0000313" key="3">
    <source>
        <dbReference type="EMBL" id="MBP2857840.1"/>
    </source>
</evidence>
<evidence type="ECO:0000313" key="4">
    <source>
        <dbReference type="Proteomes" id="UP000810130"/>
    </source>
</evidence>
<keyword evidence="2" id="KW-0472">Membrane</keyword>
<dbReference type="RefSeq" id="WP_210174818.1">
    <property type="nucleotide sequence ID" value="NZ_JAGJWX010000006.1"/>
</dbReference>
<sequence>MTTIHPYDTVFFIGLIIISTIFFHIKFTDKNANEAPGILITIGICATFFGITMGLLAFDINDVEKSLPDLINGIKTAFWASVTGVFFALTIKFRYTFWGAKAHAADAPVQDATIDDIIRQLQLSGKALDKLHYSLVGNEEASLLTQLKLIRSDQNDQLGHLHKAFVEFAKTQAENNSNTLIDALKVVIRDFNEKISDQFGENFKQLNAAVGKINDWQEQYRQQMQEMIAQQTQTAANMQKASESFAQVVEHSESFSQTATNIERTIGAFSLLEQALEANLSELAHVIDVTKSGIPEIERRVADMITHIQHGAQTSANLITEHLLSTTQTLQSSVGHFTAQMTLSADNMARSASEQNAKTSEIIQKAGSELHQLMTSMSQEMTQYIQRHNGLITENISQMSDKTAQQVTALDAALSDALKKSLDSLGQQLASLSSKFTQDYTPLTERLKEVVRLSEALRA</sequence>
<protein>
    <recommendedName>
        <fullName evidence="5">MotA/TolQ/ExbB proton channel domain-containing protein</fullName>
    </recommendedName>
</protein>
<feature type="coiled-coil region" evidence="1">
    <location>
        <begin position="206"/>
        <end position="241"/>
    </location>
</feature>
<evidence type="ECO:0000256" key="1">
    <source>
        <dbReference type="SAM" id="Coils"/>
    </source>
</evidence>
<accession>A0ABS5BBK6</accession>
<dbReference type="Proteomes" id="UP000810130">
    <property type="component" value="Unassembled WGS sequence"/>
</dbReference>
<reference evidence="3 4" key="1">
    <citation type="submission" date="2021-04" db="EMBL/GenBank/DDBJ databases">
        <title>Genomic and host-range diversity within the Dickeya zeae complex, identification of D. zeae and D. oryzae members, proposal of two novel subspecies D. zeae subsp. zeae subsp. nov. and D. zeae subsp. dombae subsp. nov.</title>
        <authorList>
            <person name="Van Gijsegem F."/>
            <person name="Hugouvieux-Cotte-Pattat N."/>
        </authorList>
    </citation>
    <scope>NUCLEOTIDE SEQUENCE [LARGE SCALE GENOMIC DNA]</scope>
    <source>
        <strain evidence="3 4">FVG03</strain>
    </source>
</reference>
<name>A0ABS5BBK6_9GAMM</name>
<keyword evidence="1" id="KW-0175">Coiled coil</keyword>
<evidence type="ECO:0000256" key="2">
    <source>
        <dbReference type="SAM" id="Phobius"/>
    </source>
</evidence>
<keyword evidence="2" id="KW-0812">Transmembrane</keyword>
<feature type="transmembrane region" description="Helical" evidence="2">
    <location>
        <begin position="6"/>
        <end position="25"/>
    </location>
</feature>
<gene>
    <name evidence="3" type="ORF">J8657_09535</name>
</gene>
<keyword evidence="2" id="KW-1133">Transmembrane helix</keyword>